<sequence>MDVIKEKLEEAWEDQDIPKFNALLDLQKRYADGEDTELNLFIRSENLKKLNELTQIILKIKKQGNF</sequence>
<accession>X1LHE4</accession>
<dbReference type="AlphaFoldDB" id="X1LHE4"/>
<proteinExistence type="predicted"/>
<reference evidence="1" key="1">
    <citation type="journal article" date="2014" name="Front. Microbiol.">
        <title>High frequency of phylogenetically diverse reductive dehalogenase-homologous genes in deep subseafloor sedimentary metagenomes.</title>
        <authorList>
            <person name="Kawai M."/>
            <person name="Futagami T."/>
            <person name="Toyoda A."/>
            <person name="Takaki Y."/>
            <person name="Nishi S."/>
            <person name="Hori S."/>
            <person name="Arai W."/>
            <person name="Tsubouchi T."/>
            <person name="Morono Y."/>
            <person name="Uchiyama I."/>
            <person name="Ito T."/>
            <person name="Fujiyama A."/>
            <person name="Inagaki F."/>
            <person name="Takami H."/>
        </authorList>
    </citation>
    <scope>NUCLEOTIDE SEQUENCE</scope>
    <source>
        <strain evidence="1">Expedition CK06-06</strain>
    </source>
</reference>
<dbReference type="EMBL" id="BARV01002622">
    <property type="protein sequence ID" value="GAH94231.1"/>
    <property type="molecule type" value="Genomic_DNA"/>
</dbReference>
<name>X1LHE4_9ZZZZ</name>
<organism evidence="1">
    <name type="scientific">marine sediment metagenome</name>
    <dbReference type="NCBI Taxonomy" id="412755"/>
    <lineage>
        <taxon>unclassified sequences</taxon>
        <taxon>metagenomes</taxon>
        <taxon>ecological metagenomes</taxon>
    </lineage>
</organism>
<comment type="caution">
    <text evidence="1">The sequence shown here is derived from an EMBL/GenBank/DDBJ whole genome shotgun (WGS) entry which is preliminary data.</text>
</comment>
<evidence type="ECO:0000313" key="2">
    <source>
        <dbReference type="EMBL" id="GAH94231.1"/>
    </source>
</evidence>
<dbReference type="EMBL" id="BARV01000112">
    <property type="protein sequence ID" value="GAH93563.1"/>
    <property type="molecule type" value="Genomic_DNA"/>
</dbReference>
<evidence type="ECO:0000313" key="1">
    <source>
        <dbReference type="EMBL" id="GAH93563.1"/>
    </source>
</evidence>
<protein>
    <submittedName>
        <fullName evidence="1">Uncharacterized protein</fullName>
    </submittedName>
</protein>
<gene>
    <name evidence="1" type="ORF">S06H3_00593</name>
    <name evidence="2" type="ORF">S06H3_06683</name>
</gene>